<dbReference type="RefSeq" id="WP_010407250.1">
    <property type="nucleotide sequence ID" value="NZ_JAWXXV010000001.1"/>
</dbReference>
<dbReference type="PANTHER" id="PTHR36173">
    <property type="entry name" value="RIBONUCLEASE VAPC16-RELATED"/>
    <property type="match status" value="1"/>
</dbReference>
<name>A0ABU4PP01_9SPHN</name>
<dbReference type="Pfam" id="PF01850">
    <property type="entry name" value="PIN"/>
    <property type="match status" value="1"/>
</dbReference>
<dbReference type="CDD" id="cd09872">
    <property type="entry name" value="PIN_Sll0205-like"/>
    <property type="match status" value="1"/>
</dbReference>
<dbReference type="InterPro" id="IPR052919">
    <property type="entry name" value="TA_system_RNase"/>
</dbReference>
<keyword evidence="3" id="KW-1185">Reference proteome</keyword>
<reference evidence="2 3" key="1">
    <citation type="submission" date="2023-11" db="EMBL/GenBank/DDBJ databases">
        <title>MicrobeMod: A computational toolkit for identifying prokaryotic methylation and restriction-modification with nanopore sequencing.</title>
        <authorList>
            <person name="Crits-Christoph A."/>
            <person name="Kang S.C."/>
            <person name="Lee H."/>
            <person name="Ostrov N."/>
        </authorList>
    </citation>
    <scope>NUCLEOTIDE SEQUENCE [LARGE SCALE GENOMIC DNA]</scope>
    <source>
        <strain evidence="2 3">ATCC 14820</strain>
    </source>
</reference>
<evidence type="ECO:0000313" key="2">
    <source>
        <dbReference type="EMBL" id="MDX5985866.1"/>
    </source>
</evidence>
<proteinExistence type="predicted"/>
<evidence type="ECO:0000259" key="1">
    <source>
        <dbReference type="Pfam" id="PF01850"/>
    </source>
</evidence>
<accession>A0ABU4PP01</accession>
<dbReference type="EMBL" id="JAWXXV010000001">
    <property type="protein sequence ID" value="MDX5985866.1"/>
    <property type="molecule type" value="Genomic_DNA"/>
</dbReference>
<dbReference type="InterPro" id="IPR029060">
    <property type="entry name" value="PIN-like_dom_sf"/>
</dbReference>
<dbReference type="Gene3D" id="3.40.50.1010">
    <property type="entry name" value="5'-nuclease"/>
    <property type="match status" value="1"/>
</dbReference>
<dbReference type="PANTHER" id="PTHR36173:SF2">
    <property type="entry name" value="RIBONUCLEASE VAPC16"/>
    <property type="match status" value="1"/>
</dbReference>
<protein>
    <submittedName>
        <fullName evidence="2">Type II toxin-antitoxin system VapC family toxin</fullName>
    </submittedName>
</protein>
<sequence length="130" mass="14371">MRLLLDTHIALWAIGDPARLAPSAVRAIEQADDVAVSAVAIWEIAIKHALRRDRQDDILISGREARLRFVEAGFSLLPITAAHAEAVDDLPPLHADPFDRMLVAQARTEPMHLMTHDARLADYPVLTIVV</sequence>
<dbReference type="InterPro" id="IPR041705">
    <property type="entry name" value="PIN_Sll0205"/>
</dbReference>
<organism evidence="2 3">
    <name type="scientific">Sphingomonas echinoides</name>
    <dbReference type="NCBI Taxonomy" id="59803"/>
    <lineage>
        <taxon>Bacteria</taxon>
        <taxon>Pseudomonadati</taxon>
        <taxon>Pseudomonadota</taxon>
        <taxon>Alphaproteobacteria</taxon>
        <taxon>Sphingomonadales</taxon>
        <taxon>Sphingomonadaceae</taxon>
        <taxon>Sphingomonas</taxon>
    </lineage>
</organism>
<evidence type="ECO:0000313" key="3">
    <source>
        <dbReference type="Proteomes" id="UP001279660"/>
    </source>
</evidence>
<feature type="domain" description="PIN" evidence="1">
    <location>
        <begin position="4"/>
        <end position="124"/>
    </location>
</feature>
<gene>
    <name evidence="2" type="ORF">SIL82_16545</name>
</gene>
<dbReference type="InterPro" id="IPR002716">
    <property type="entry name" value="PIN_dom"/>
</dbReference>
<comment type="caution">
    <text evidence="2">The sequence shown here is derived from an EMBL/GenBank/DDBJ whole genome shotgun (WGS) entry which is preliminary data.</text>
</comment>
<dbReference type="SUPFAM" id="SSF88723">
    <property type="entry name" value="PIN domain-like"/>
    <property type="match status" value="1"/>
</dbReference>
<dbReference type="Proteomes" id="UP001279660">
    <property type="component" value="Unassembled WGS sequence"/>
</dbReference>